<dbReference type="GO" id="GO:0046872">
    <property type="term" value="F:metal ion binding"/>
    <property type="evidence" value="ECO:0007669"/>
    <property type="project" value="UniProtKB-KW"/>
</dbReference>
<evidence type="ECO:0000256" key="2">
    <source>
        <dbReference type="ARBA" id="ARBA00007261"/>
    </source>
</evidence>
<evidence type="ECO:0000256" key="1">
    <source>
        <dbReference type="ARBA" id="ARBA00001947"/>
    </source>
</evidence>
<dbReference type="SUPFAM" id="SSF63411">
    <property type="entry name" value="LuxS/MPP-like metallohydrolase"/>
    <property type="match status" value="4"/>
</dbReference>
<evidence type="ECO:0000256" key="5">
    <source>
        <dbReference type="ARBA" id="ARBA00022801"/>
    </source>
</evidence>
<evidence type="ECO:0000313" key="12">
    <source>
        <dbReference type="Proteomes" id="UP000248703"/>
    </source>
</evidence>
<feature type="domain" description="Peptidase M16 C-terminal" evidence="10">
    <location>
        <begin position="769"/>
        <end position="878"/>
    </location>
</feature>
<feature type="domain" description="Peptidase M16 C-terminal" evidence="10">
    <location>
        <begin position="269"/>
        <end position="438"/>
    </location>
</feature>
<dbReference type="Pfam" id="PF00675">
    <property type="entry name" value="Peptidase_M16"/>
    <property type="match status" value="1"/>
</dbReference>
<evidence type="ECO:0000313" key="11">
    <source>
        <dbReference type="EMBL" id="RAJ11973.1"/>
    </source>
</evidence>
<dbReference type="Gene3D" id="3.30.830.10">
    <property type="entry name" value="Metalloenzyme, LuxS/M16 peptidase-like"/>
    <property type="match status" value="4"/>
</dbReference>
<dbReference type="PANTHER" id="PTHR43690">
    <property type="entry name" value="NARDILYSIN"/>
    <property type="match status" value="1"/>
</dbReference>
<evidence type="ECO:0000256" key="6">
    <source>
        <dbReference type="ARBA" id="ARBA00022833"/>
    </source>
</evidence>
<sequence>MKHLKLILAIAIITFVASCKKSNSGDVAVKTETQKDANGFSYESVSNDPTGLRLYTLDNGLKVYLSKNTDEPKIQTYIAVRAGSNYDPKESTGLAHYLEHMVFKGTDEVGTIDWETEKKYLDTISNLYEKHRAEKDPDLKKAIYKEIDRVSLAASNYSVANEYDKMSSSLGATGTNAYTWFEQTVYTNKIPTNELDKFLALESERFSQVVLRLFHTELEAVFEEFNRGQDSDGRKRYAAMLEGLFPNHPYGQQTTIGTAEHLKNPSMVDIHNYFDKYYVPNNMAVILVGDIDFDTTIKKVNDTFGKFERKEVQHPELPKEEPLNSVVEKEVFGPTAESISIAYRSGGVNTKDEKLVTLADMILANGNAGLIDLNLNQQQVVQYAGSSPTFLNDYGYHVFSGSPKEGQSLDEVKKLILEQIEKLKKGEFEDWMLDAVINDLKKSKLQEYESNTAVANAYVNAFIHNEKWEDKVKFLDDLKKVTKQELVDFANSFYKDNYVVTYKRKGADDKIVKVQNPGITPVNLNRGANSKYIEEFNKMQSEPLKPVYVDYASAIKKTETESGIKVSYIENETNDLFDMNIIFDMGSDNDKKLDLAVGYLEYLGTDKYTNEELKKEFYKLGIDYYVNTGSEKTYIGLNGLKENLPKGLELLEHLLDHAVPNQEAYDKYVQSIAKGRQNNKTNKGSILRRGLVEYAKYGENSSLRNIIPVSQLNQINPQELVSLTKHLKNYKQRVFYYGKDIDNAVAALNTSHKVSSELKDYPEALAFNELETGGNVYFVDFDMVQSEMMFLAKGEPFKPENMAASTLFNTYFGGGLSSIVFQEIRESKSLAYSAWSRYSTANDKDDSNYVMAYIGTQANKMPEAVDAMMDLMNDMPESEAQFLAAKESTLKKLAAQRINKSNIFWSYERLQKLGMSEDNREAMYNAIKDMTIEDLREFFNKNIKGEDYNVMVIGNKNDVDMKALSKLGKVQEMDVDYLFNYEKPEEVKM</sequence>
<protein>
    <submittedName>
        <fullName evidence="11">Putative Zn-dependent peptidase</fullName>
    </submittedName>
</protein>
<dbReference type="Pfam" id="PF05193">
    <property type="entry name" value="Peptidase_M16_C"/>
    <property type="match status" value="2"/>
</dbReference>
<dbReference type="PROSITE" id="PS00143">
    <property type="entry name" value="INSULINASE"/>
    <property type="match status" value="1"/>
</dbReference>
<dbReference type="PANTHER" id="PTHR43690:SF17">
    <property type="entry name" value="PROTEIN YHJJ"/>
    <property type="match status" value="1"/>
</dbReference>
<organism evidence="11 12">
    <name type="scientific">Olleya aquimaris</name>
    <dbReference type="NCBI Taxonomy" id="639310"/>
    <lineage>
        <taxon>Bacteria</taxon>
        <taxon>Pseudomonadati</taxon>
        <taxon>Bacteroidota</taxon>
        <taxon>Flavobacteriia</taxon>
        <taxon>Flavobacteriales</taxon>
        <taxon>Flavobacteriaceae</taxon>
    </lineage>
</organism>
<dbReference type="InterPro" id="IPR007863">
    <property type="entry name" value="Peptidase_M16_C"/>
</dbReference>
<keyword evidence="4" id="KW-0479">Metal-binding</keyword>
<feature type="domain" description="Peptidase M16 N-terminal" evidence="9">
    <location>
        <begin position="63"/>
        <end position="108"/>
    </location>
</feature>
<comment type="similarity">
    <text evidence="2 8">Belongs to the peptidase M16 family.</text>
</comment>
<evidence type="ECO:0000256" key="8">
    <source>
        <dbReference type="RuleBase" id="RU004447"/>
    </source>
</evidence>
<evidence type="ECO:0000256" key="3">
    <source>
        <dbReference type="ARBA" id="ARBA00022670"/>
    </source>
</evidence>
<comment type="cofactor">
    <cofactor evidence="1">
        <name>Zn(2+)</name>
        <dbReference type="ChEBI" id="CHEBI:29105"/>
    </cofactor>
</comment>
<evidence type="ECO:0000256" key="4">
    <source>
        <dbReference type="ARBA" id="ARBA00022723"/>
    </source>
</evidence>
<reference evidence="11 12" key="1">
    <citation type="submission" date="2018-06" db="EMBL/GenBank/DDBJ databases">
        <title>Genomic Encyclopedia of Archaeal and Bacterial Type Strains, Phase II (KMG-II): from individual species to whole genera.</title>
        <authorList>
            <person name="Goeker M."/>
        </authorList>
    </citation>
    <scope>NUCLEOTIDE SEQUENCE [LARGE SCALE GENOMIC DNA]</scope>
    <source>
        <strain evidence="11 12">DSM 24464</strain>
    </source>
</reference>
<dbReference type="InterPro" id="IPR011249">
    <property type="entry name" value="Metalloenz_LuxS/M16"/>
</dbReference>
<name>A0A327R911_9FLAO</name>
<dbReference type="InterPro" id="IPR011765">
    <property type="entry name" value="Pept_M16_N"/>
</dbReference>
<dbReference type="Proteomes" id="UP000248703">
    <property type="component" value="Unassembled WGS sequence"/>
</dbReference>
<dbReference type="InterPro" id="IPR050626">
    <property type="entry name" value="Peptidase_M16"/>
</dbReference>
<dbReference type="GO" id="GO:0006508">
    <property type="term" value="P:proteolysis"/>
    <property type="evidence" value="ECO:0007669"/>
    <property type="project" value="UniProtKB-KW"/>
</dbReference>
<evidence type="ECO:0000259" key="9">
    <source>
        <dbReference type="Pfam" id="PF00675"/>
    </source>
</evidence>
<dbReference type="InterPro" id="IPR001431">
    <property type="entry name" value="Pept_M16_Zn_BS"/>
</dbReference>
<proteinExistence type="inferred from homology"/>
<accession>A0A327R911</accession>
<evidence type="ECO:0000256" key="7">
    <source>
        <dbReference type="ARBA" id="ARBA00023049"/>
    </source>
</evidence>
<dbReference type="GO" id="GO:0004222">
    <property type="term" value="F:metalloendopeptidase activity"/>
    <property type="evidence" value="ECO:0007669"/>
    <property type="project" value="InterPro"/>
</dbReference>
<keyword evidence="3" id="KW-0645">Protease</keyword>
<comment type="caution">
    <text evidence="11">The sequence shown here is derived from an EMBL/GenBank/DDBJ whole genome shotgun (WGS) entry which is preliminary data.</text>
</comment>
<dbReference type="OrthoDB" id="9811314at2"/>
<dbReference type="RefSeq" id="WP_111660738.1">
    <property type="nucleotide sequence ID" value="NZ_QLLO01000010.1"/>
</dbReference>
<evidence type="ECO:0000259" key="10">
    <source>
        <dbReference type="Pfam" id="PF05193"/>
    </source>
</evidence>
<dbReference type="AlphaFoldDB" id="A0A327R911"/>
<gene>
    <name evidence="11" type="ORF">LY08_02473</name>
</gene>
<dbReference type="EMBL" id="QLLO01000010">
    <property type="protein sequence ID" value="RAJ11973.1"/>
    <property type="molecule type" value="Genomic_DNA"/>
</dbReference>
<keyword evidence="7" id="KW-0482">Metalloprotease</keyword>
<keyword evidence="6" id="KW-0862">Zinc</keyword>
<dbReference type="PROSITE" id="PS51257">
    <property type="entry name" value="PROKAR_LIPOPROTEIN"/>
    <property type="match status" value="1"/>
</dbReference>
<keyword evidence="5" id="KW-0378">Hydrolase</keyword>
<keyword evidence="12" id="KW-1185">Reference proteome</keyword>